<name>A0A653QI11_9FLAO</name>
<dbReference type="EMBL" id="CABWLR010000002">
    <property type="protein sequence ID" value="VXB41999.1"/>
    <property type="molecule type" value="Genomic_DNA"/>
</dbReference>
<accession>A0A653QI11</accession>
<feature type="domain" description="PKD" evidence="2">
    <location>
        <begin position="156"/>
        <end position="194"/>
    </location>
</feature>
<dbReference type="InterPro" id="IPR035986">
    <property type="entry name" value="PKD_dom_sf"/>
</dbReference>
<evidence type="ECO:0000313" key="3">
    <source>
        <dbReference type="EMBL" id="VXB41999.1"/>
    </source>
</evidence>
<sequence>MGKNYLKLINSLILLLLVAFISCNNNDSNDSTEIIVKDFYTEIEENPTNNELLGVISANSSQGNLLFELKTEAPAGALSLSSQSGELFVKNSLLFDFEVNSIITASVTILNNQTDIEKTVNIEISVVDVQEITDSIPFVTAWSVPENDLTIEIPVNSNYDYNYYVDWGDDSFTTNITAEVSHTYSIPGTYTVSIFGKFPAIYFGSSHEDSSKIISINQWGDIEWKSMKEAFRNCDELTYNAVDIPNLKEVTDMSSMFQRAIKFNGMIGDWDVSSVVDMSGMFASALVFNQPINTWDVGSVTSMVGMFSDTRSFNQNINDWDVSEVSTMVGMFNGASNFNQPLNDWNVSNVWNMSGMFLHASNFNQPLDNWDVSLVQNMSLMFSGALEFNQSLGNWQLSSLFYNTSANGMISMLDGSGLSIDSYESTLKGWSESANTPCCIQLGAQSMVYCSSGENYRNLLIAKNWSFAFDKKGSNEECL</sequence>
<dbReference type="Proteomes" id="UP000430202">
    <property type="component" value="Unassembled WGS sequence"/>
</dbReference>
<reference evidence="3 4" key="1">
    <citation type="submission" date="2019-10" db="EMBL/GenBank/DDBJ databases">
        <authorList>
            <person name="Karimi E."/>
        </authorList>
    </citation>
    <scope>NUCLEOTIDE SEQUENCE [LARGE SCALE GENOMIC DNA]</scope>
    <source>
        <strain evidence="3">Maribacter sp. 151</strain>
    </source>
</reference>
<dbReference type="RefSeq" id="WP_159302456.1">
    <property type="nucleotide sequence ID" value="NZ_LR733271.1"/>
</dbReference>
<keyword evidence="4" id="KW-1185">Reference proteome</keyword>
<feature type="signal peptide" evidence="1">
    <location>
        <begin position="1"/>
        <end position="25"/>
    </location>
</feature>
<keyword evidence="1" id="KW-0732">Signal</keyword>
<dbReference type="PROSITE" id="PS50093">
    <property type="entry name" value="PKD"/>
    <property type="match status" value="1"/>
</dbReference>
<feature type="chain" id="PRO_5024960757" description="PKD domain-containing protein" evidence="1">
    <location>
        <begin position="26"/>
        <end position="479"/>
    </location>
</feature>
<dbReference type="InterPro" id="IPR005046">
    <property type="entry name" value="DUF285"/>
</dbReference>
<dbReference type="Gene3D" id="2.60.40.10">
    <property type="entry name" value="Immunoglobulins"/>
    <property type="match status" value="1"/>
</dbReference>
<evidence type="ECO:0000256" key="1">
    <source>
        <dbReference type="SAM" id="SignalP"/>
    </source>
</evidence>
<organism evidence="3 4">
    <name type="scientific">Maribacter litoralis</name>
    <dbReference type="NCBI Taxonomy" id="2059726"/>
    <lineage>
        <taxon>Bacteria</taxon>
        <taxon>Pseudomonadati</taxon>
        <taxon>Bacteroidota</taxon>
        <taxon>Flavobacteriia</taxon>
        <taxon>Flavobacteriales</taxon>
        <taxon>Flavobacteriaceae</taxon>
        <taxon>Maribacter</taxon>
    </lineage>
</organism>
<dbReference type="PROSITE" id="PS51257">
    <property type="entry name" value="PROKAR_LIPOPROTEIN"/>
    <property type="match status" value="1"/>
</dbReference>
<protein>
    <recommendedName>
        <fullName evidence="2">PKD domain-containing protein</fullName>
    </recommendedName>
</protein>
<evidence type="ECO:0000259" key="2">
    <source>
        <dbReference type="PROSITE" id="PS50093"/>
    </source>
</evidence>
<gene>
    <name evidence="3" type="ORF">MARI151_20553</name>
</gene>
<dbReference type="Pfam" id="PF03382">
    <property type="entry name" value="DUF285"/>
    <property type="match status" value="1"/>
</dbReference>
<dbReference type="InterPro" id="IPR000601">
    <property type="entry name" value="PKD_dom"/>
</dbReference>
<dbReference type="InterPro" id="IPR013783">
    <property type="entry name" value="Ig-like_fold"/>
</dbReference>
<evidence type="ECO:0000313" key="4">
    <source>
        <dbReference type="Proteomes" id="UP000430202"/>
    </source>
</evidence>
<dbReference type="Gene3D" id="2.60.40.60">
    <property type="entry name" value="Cadherins"/>
    <property type="match status" value="1"/>
</dbReference>
<dbReference type="SUPFAM" id="SSF49299">
    <property type="entry name" value="PKD domain"/>
    <property type="match status" value="1"/>
</dbReference>
<dbReference type="CDD" id="cd00146">
    <property type="entry name" value="PKD"/>
    <property type="match status" value="1"/>
</dbReference>
<dbReference type="AlphaFoldDB" id="A0A653QI11"/>
<proteinExistence type="predicted"/>